<evidence type="ECO:0000256" key="3">
    <source>
        <dbReference type="ARBA" id="ARBA00023155"/>
    </source>
</evidence>
<protein>
    <submittedName>
        <fullName evidence="9">Zinc fingers and homeoboxes protein 1-like</fullName>
    </submittedName>
</protein>
<dbReference type="AlphaFoldDB" id="A0AAV6QXK7"/>
<feature type="DNA-binding region" description="Homeobox" evidence="5">
    <location>
        <begin position="255"/>
        <end position="314"/>
    </location>
</feature>
<evidence type="ECO:0000256" key="7">
    <source>
        <dbReference type="SAM" id="MobiDB-lite"/>
    </source>
</evidence>
<organism evidence="9 10">
    <name type="scientific">Solea senegalensis</name>
    <name type="common">Senegalese sole</name>
    <dbReference type="NCBI Taxonomy" id="28829"/>
    <lineage>
        <taxon>Eukaryota</taxon>
        <taxon>Metazoa</taxon>
        <taxon>Chordata</taxon>
        <taxon>Craniata</taxon>
        <taxon>Vertebrata</taxon>
        <taxon>Euteleostomi</taxon>
        <taxon>Actinopterygii</taxon>
        <taxon>Neopterygii</taxon>
        <taxon>Teleostei</taxon>
        <taxon>Neoteleostei</taxon>
        <taxon>Acanthomorphata</taxon>
        <taxon>Carangaria</taxon>
        <taxon>Pleuronectiformes</taxon>
        <taxon>Pleuronectoidei</taxon>
        <taxon>Soleidae</taxon>
        <taxon>Solea</taxon>
    </lineage>
</organism>
<feature type="compositionally biased region" description="Basic and acidic residues" evidence="7">
    <location>
        <begin position="220"/>
        <end position="254"/>
    </location>
</feature>
<evidence type="ECO:0000256" key="6">
    <source>
        <dbReference type="RuleBase" id="RU000682"/>
    </source>
</evidence>
<evidence type="ECO:0000313" key="10">
    <source>
        <dbReference type="Proteomes" id="UP000693946"/>
    </source>
</evidence>
<dbReference type="SMART" id="SM00389">
    <property type="entry name" value="HOX"/>
    <property type="match status" value="2"/>
</dbReference>
<keyword evidence="10" id="KW-1185">Reference proteome</keyword>
<dbReference type="Proteomes" id="UP000693946">
    <property type="component" value="Linkage Group LG3"/>
</dbReference>
<evidence type="ECO:0000256" key="1">
    <source>
        <dbReference type="ARBA" id="ARBA00004123"/>
    </source>
</evidence>
<dbReference type="GO" id="GO:0000981">
    <property type="term" value="F:DNA-binding transcription factor activity, RNA polymerase II-specific"/>
    <property type="evidence" value="ECO:0007669"/>
    <property type="project" value="TreeGrafter"/>
</dbReference>
<dbReference type="CDD" id="cd00086">
    <property type="entry name" value="homeodomain"/>
    <property type="match status" value="1"/>
</dbReference>
<feature type="region of interest" description="Disordered" evidence="7">
    <location>
        <begin position="136"/>
        <end position="259"/>
    </location>
</feature>
<comment type="subcellular location">
    <subcellularLocation>
        <location evidence="1 5 6">Nucleus</location>
    </subcellularLocation>
</comment>
<gene>
    <name evidence="9" type="ORF">JOB18_040123</name>
</gene>
<evidence type="ECO:0000256" key="4">
    <source>
        <dbReference type="ARBA" id="ARBA00023242"/>
    </source>
</evidence>
<keyword evidence="2 5" id="KW-0238">DNA-binding</keyword>
<proteinExistence type="predicted"/>
<evidence type="ECO:0000313" key="9">
    <source>
        <dbReference type="EMBL" id="KAG7497568.1"/>
    </source>
</evidence>
<reference evidence="9 10" key="1">
    <citation type="journal article" date="2021" name="Sci. Rep.">
        <title>Chromosome anchoring in Senegalese sole (Solea senegalensis) reveals sex-associated markers and genome rearrangements in flatfish.</title>
        <authorList>
            <person name="Guerrero-Cozar I."/>
            <person name="Gomez-Garrido J."/>
            <person name="Berbel C."/>
            <person name="Martinez-Blanch J.F."/>
            <person name="Alioto T."/>
            <person name="Claros M.G."/>
            <person name="Gagnaire P.A."/>
            <person name="Manchado M."/>
        </authorList>
    </citation>
    <scope>NUCLEOTIDE SEQUENCE [LARGE SCALE GENOMIC DNA]</scope>
    <source>
        <strain evidence="9">Sse05_10M</strain>
    </source>
</reference>
<keyword evidence="3 5" id="KW-0371">Homeobox</keyword>
<keyword evidence="4 5" id="KW-0539">Nucleus</keyword>
<dbReference type="Pfam" id="PF00046">
    <property type="entry name" value="Homeodomain"/>
    <property type="match status" value="1"/>
</dbReference>
<dbReference type="GO" id="GO:0003677">
    <property type="term" value="F:DNA binding"/>
    <property type="evidence" value="ECO:0007669"/>
    <property type="project" value="UniProtKB-UniRule"/>
</dbReference>
<evidence type="ECO:0000256" key="5">
    <source>
        <dbReference type="PROSITE-ProRule" id="PRU00108"/>
    </source>
</evidence>
<evidence type="ECO:0000256" key="2">
    <source>
        <dbReference type="ARBA" id="ARBA00023125"/>
    </source>
</evidence>
<dbReference type="PROSITE" id="PS50071">
    <property type="entry name" value="HOMEOBOX_2"/>
    <property type="match status" value="2"/>
</dbReference>
<dbReference type="PANTHER" id="PTHR15467:SF10">
    <property type="entry name" value="HOMEOBOX AND LEUCINE ZIPPER ENCODING B-RELATED"/>
    <property type="match status" value="1"/>
</dbReference>
<feature type="compositionally biased region" description="Basic and acidic residues" evidence="7">
    <location>
        <begin position="165"/>
        <end position="201"/>
    </location>
</feature>
<dbReference type="GO" id="GO:0005634">
    <property type="term" value="C:nucleus"/>
    <property type="evidence" value="ECO:0007669"/>
    <property type="project" value="UniProtKB-SubCell"/>
</dbReference>
<feature type="DNA-binding region" description="Homeobox" evidence="5">
    <location>
        <begin position="66"/>
        <end position="111"/>
    </location>
</feature>
<evidence type="ECO:0000259" key="8">
    <source>
        <dbReference type="PROSITE" id="PS50071"/>
    </source>
</evidence>
<name>A0AAV6QXK7_SOLSE</name>
<dbReference type="PANTHER" id="PTHR15467">
    <property type="entry name" value="ZINC-FINGERS AND HOMEOBOXES RELATED"/>
    <property type="match status" value="1"/>
</dbReference>
<feature type="domain" description="Homeobox" evidence="8">
    <location>
        <begin position="253"/>
        <end position="313"/>
    </location>
</feature>
<dbReference type="EMBL" id="JAGKHQ010000015">
    <property type="protein sequence ID" value="KAG7497568.1"/>
    <property type="molecule type" value="Genomic_DNA"/>
</dbReference>
<feature type="domain" description="Homeobox" evidence="8">
    <location>
        <begin position="64"/>
        <end position="110"/>
    </location>
</feature>
<dbReference type="InterPro" id="IPR001356">
    <property type="entry name" value="HD"/>
</dbReference>
<accession>A0AAV6QXK7</accession>
<comment type="caution">
    <text evidence="9">The sequence shown here is derived from an EMBL/GenBank/DDBJ whole genome shotgun (WGS) entry which is preliminary data.</text>
</comment>
<feature type="compositionally biased region" description="Basic residues" evidence="7">
    <location>
        <begin position="210"/>
        <end position="219"/>
    </location>
</feature>
<sequence length="358" mass="42131">MDESFPGLRQKKPDAYGKTQETYMAPSTFNMNQNFAVVFPLLSESQRLVWVHSNEIDLQLLDCVAELDQAFDSFPYLTQKQTAVVAQRCSLHPDQVKVWFMLQRLHYGISWDYKDIQGLRKKFKNGHGKALTKEELQSMNTREKKKQGGKVKESGLNKVGKGRKEHVGKIKEEKVKNDEQLERKVIQEKPINQEKNSKVEKTDEEDWCPQKKRKRRTGRNKIEKKLKQDGDGAVERAEEETRGDRVKMEGEKPFKSKKNLPIGTEKRTMMRLAFLNCQYPNSEDFSHLTVLIGIPRSDLVQWFSDMRYYVKNRRPLWMSQEQHRQALANIQQRQNIYMWAKEAVNDFRGEKTREKMKT</sequence>